<dbReference type="EMBL" id="NKUJ01000002">
    <property type="protein sequence ID" value="RMJ20046.1"/>
    <property type="molecule type" value="Genomic_DNA"/>
</dbReference>
<dbReference type="GO" id="GO:0008270">
    <property type="term" value="F:zinc ion binding"/>
    <property type="evidence" value="ECO:0007669"/>
    <property type="project" value="InterPro"/>
</dbReference>
<dbReference type="Gene3D" id="4.10.240.10">
    <property type="entry name" value="Zn(2)-C6 fungal-type DNA-binding domain"/>
    <property type="match status" value="1"/>
</dbReference>
<dbReference type="InterPro" id="IPR036864">
    <property type="entry name" value="Zn2-C6_fun-type_DNA-bd_sf"/>
</dbReference>
<dbReference type="InterPro" id="IPR001138">
    <property type="entry name" value="Zn2Cys6_DnaBD"/>
</dbReference>
<name>A0A3M2SRH4_9HYPO</name>
<evidence type="ECO:0000256" key="1">
    <source>
        <dbReference type="ARBA" id="ARBA00023242"/>
    </source>
</evidence>
<dbReference type="OrthoDB" id="5062282at2759"/>
<reference evidence="4 5" key="1">
    <citation type="submission" date="2017-06" db="EMBL/GenBank/DDBJ databases">
        <title>Comparative genomic analysis of Ambrosia Fusariam Clade fungi.</title>
        <authorList>
            <person name="Stajich J.E."/>
            <person name="Carrillo J."/>
            <person name="Kijimoto T."/>
            <person name="Eskalen A."/>
            <person name="O'Donnell K."/>
            <person name="Kasson M."/>
        </authorList>
    </citation>
    <scope>NUCLEOTIDE SEQUENCE [LARGE SCALE GENOMIC DNA]</scope>
    <source>
        <strain evidence="4">UCR3666</strain>
    </source>
</reference>
<dbReference type="AlphaFoldDB" id="A0A3M2SRH4"/>
<feature type="domain" description="Zn(2)-C6 fungal-type" evidence="3">
    <location>
        <begin position="30"/>
        <end position="64"/>
    </location>
</feature>
<sequence length="790" mass="88512">MSLPDRRLSAGELEGPKIPDLGLAVRAYKACAECRARKVRCIVEDRTAGASCVQCRKDGRDCVFEAKKRSYDTSTRTRKAQEKRARLEAPGQTPTAENLAHEHFDVRSSADALLFLSDAAARHADDAEPPRGQVEPIQHSISPDTSSNRRESGIPGSADIEEERMRLESPLSPCDNSDTQDIIATFRCRLFWENIVTPNEALTYICFFFRDLYPFFPFIPDAYYTCLTGPNPDVQVLRSLFEEDDILLGCLITVSSRYYHLPKHTVGGYERSCEIHNSCWLWTKRQVGRVIFEGVRPKSLLSVVETLLMLAEWLPKSIHALVENNTSGRSMSSSQRAGELLQPAFRTDQVSWSYVGNAFLLLRSLPPSRRICPVLKTSGRYLIILFGCLIMSQSLARRLGRPALMSFDDVDLTQVNQAFHDRNTRLHGPVDSAIPSLSLGVSVQFHSAFVEMMKLLAHTQDVLHPPTGDGIVEPKSDASQTSQRLIALLQHFDMMNQNWNTQYASLWELNAPGMSDFSRTMLRIDFEYLRLYEFSISLGTYLKLAEGGKDTASLSGRNSVEQQENDWEFPPTSLAYYIEQAIDAAEILLRLMLHFHSPTGTNTLRYASSRHYMKIVFASVFLIQALRSGIPSLSYQEVLIATLKDTVTVLERCSIDAAHPALRYSILLRGLMKDLKPSRSPGVSSLIPLTIGPRQSQRIIPDEMNWSIPYPSGNEANTLTTQTRAQTDPIDSVPPLGVGVPQWPSSVGYAEGTQWSGFDSSIIEWEDSMAQLDTDTFLQSLMGVDIFPTM</sequence>
<evidence type="ECO:0000259" key="3">
    <source>
        <dbReference type="PROSITE" id="PS50048"/>
    </source>
</evidence>
<evidence type="ECO:0000313" key="4">
    <source>
        <dbReference type="EMBL" id="RMJ20046.1"/>
    </source>
</evidence>
<dbReference type="GO" id="GO:0005634">
    <property type="term" value="C:nucleus"/>
    <property type="evidence" value="ECO:0007669"/>
    <property type="project" value="TreeGrafter"/>
</dbReference>
<keyword evidence="5" id="KW-1185">Reference proteome</keyword>
<dbReference type="InterPro" id="IPR052780">
    <property type="entry name" value="AAA_Catabolism_Regulators"/>
</dbReference>
<dbReference type="PANTHER" id="PTHR31644:SF2">
    <property type="entry name" value="TRANSCRIPTIONAL ACTIVATOR ARO80-RELATED"/>
    <property type="match status" value="1"/>
</dbReference>
<evidence type="ECO:0000256" key="2">
    <source>
        <dbReference type="SAM" id="MobiDB-lite"/>
    </source>
</evidence>
<feature type="region of interest" description="Disordered" evidence="2">
    <location>
        <begin position="124"/>
        <end position="159"/>
    </location>
</feature>
<organism evidence="4 5">
    <name type="scientific">Fusarium kuroshium</name>
    <dbReference type="NCBI Taxonomy" id="2010991"/>
    <lineage>
        <taxon>Eukaryota</taxon>
        <taxon>Fungi</taxon>
        <taxon>Dikarya</taxon>
        <taxon>Ascomycota</taxon>
        <taxon>Pezizomycotina</taxon>
        <taxon>Sordariomycetes</taxon>
        <taxon>Hypocreomycetidae</taxon>
        <taxon>Hypocreales</taxon>
        <taxon>Nectriaceae</taxon>
        <taxon>Fusarium</taxon>
        <taxon>Fusarium solani species complex</taxon>
    </lineage>
</organism>
<dbReference type="PROSITE" id="PS00463">
    <property type="entry name" value="ZN2_CY6_FUNGAL_1"/>
    <property type="match status" value="1"/>
</dbReference>
<dbReference type="CDD" id="cd12148">
    <property type="entry name" value="fungal_TF_MHR"/>
    <property type="match status" value="1"/>
</dbReference>
<dbReference type="CDD" id="cd00067">
    <property type="entry name" value="GAL4"/>
    <property type="match status" value="1"/>
</dbReference>
<dbReference type="GO" id="GO:0000981">
    <property type="term" value="F:DNA-binding transcription factor activity, RNA polymerase II-specific"/>
    <property type="evidence" value="ECO:0007669"/>
    <property type="project" value="InterPro"/>
</dbReference>
<dbReference type="SUPFAM" id="SSF57701">
    <property type="entry name" value="Zn2/Cys6 DNA-binding domain"/>
    <property type="match status" value="1"/>
</dbReference>
<dbReference type="STRING" id="2010991.A0A3M2SRH4"/>
<dbReference type="PANTHER" id="PTHR31644">
    <property type="entry name" value="TRANSCRIPTIONAL ACTIVATOR ARO80-RELATED"/>
    <property type="match status" value="1"/>
</dbReference>
<protein>
    <recommendedName>
        <fullName evidence="3">Zn(2)-C6 fungal-type domain-containing protein</fullName>
    </recommendedName>
</protein>
<comment type="caution">
    <text evidence="4">The sequence shown here is derived from an EMBL/GenBank/DDBJ whole genome shotgun (WGS) entry which is preliminary data.</text>
</comment>
<feature type="region of interest" description="Disordered" evidence="2">
    <location>
        <begin position="70"/>
        <end position="97"/>
    </location>
</feature>
<dbReference type="Proteomes" id="UP000277212">
    <property type="component" value="Unassembled WGS sequence"/>
</dbReference>
<dbReference type="SMART" id="SM00066">
    <property type="entry name" value="GAL4"/>
    <property type="match status" value="1"/>
</dbReference>
<keyword evidence="1" id="KW-0539">Nucleus</keyword>
<gene>
    <name evidence="4" type="ORF">CDV36_000209</name>
</gene>
<evidence type="ECO:0000313" key="5">
    <source>
        <dbReference type="Proteomes" id="UP000277212"/>
    </source>
</evidence>
<accession>A0A3M2SRH4</accession>
<dbReference type="PROSITE" id="PS50048">
    <property type="entry name" value="ZN2_CY6_FUNGAL_2"/>
    <property type="match status" value="1"/>
</dbReference>
<proteinExistence type="predicted"/>